<sequence length="161" mass="17679">MAEELFLPENGNKTELYESILPQIKGLTSIETDLIANLSNTCAVLKETFNHLWIGFYLVKNDELVLGPFQGPIACTRIKKGKGVCGTTWADAKTYVVEDVEAFPGHIACSSASKSEIVAPVIVNDEVVAVLDIDSDQLSTFDAIDQKYIEELCSYLASKWS</sequence>
<feature type="domain" description="GAF" evidence="2">
    <location>
        <begin position="38"/>
        <end position="157"/>
    </location>
</feature>
<comment type="similarity">
    <text evidence="1">Belongs to the free Met sulfoxide reductase family.</text>
</comment>
<dbReference type="PANTHER" id="PTHR21021">
    <property type="entry name" value="GAF/PUTATIVE CYTOSKELETAL PROTEIN"/>
    <property type="match status" value="1"/>
</dbReference>
<evidence type="ECO:0000313" key="4">
    <source>
        <dbReference type="Proteomes" id="UP000576082"/>
    </source>
</evidence>
<proteinExistence type="inferred from homology"/>
<accession>A0A7X9P1X8</accession>
<gene>
    <name evidence="3" type="ORF">HHU12_06920</name>
</gene>
<protein>
    <submittedName>
        <fullName evidence="3">GAF domain-containing protein</fullName>
    </submittedName>
</protein>
<evidence type="ECO:0000313" key="3">
    <source>
        <dbReference type="EMBL" id="NME67693.1"/>
    </source>
</evidence>
<dbReference type="RefSeq" id="WP_169656022.1">
    <property type="nucleotide sequence ID" value="NZ_JABANE010000013.1"/>
</dbReference>
<organism evidence="3 4">
    <name type="scientific">Flammeovirga aprica JL-4</name>
    <dbReference type="NCBI Taxonomy" id="694437"/>
    <lineage>
        <taxon>Bacteria</taxon>
        <taxon>Pseudomonadati</taxon>
        <taxon>Bacteroidota</taxon>
        <taxon>Cytophagia</taxon>
        <taxon>Cytophagales</taxon>
        <taxon>Flammeovirgaceae</taxon>
        <taxon>Flammeovirga</taxon>
    </lineage>
</organism>
<evidence type="ECO:0000259" key="2">
    <source>
        <dbReference type="Pfam" id="PF13185"/>
    </source>
</evidence>
<dbReference type="PANTHER" id="PTHR21021:SF15">
    <property type="entry name" value="FREE METHIONINE-R-SULFOXIDE REDUCTASE"/>
    <property type="match status" value="1"/>
</dbReference>
<name>A0A7X9P1X8_9BACT</name>
<dbReference type="InterPro" id="IPR029016">
    <property type="entry name" value="GAF-like_dom_sf"/>
</dbReference>
<reference evidence="3 4" key="1">
    <citation type="submission" date="2020-04" db="EMBL/GenBank/DDBJ databases">
        <title>Flammeovirga sp. SR4, a novel species isolated from seawater.</title>
        <authorList>
            <person name="Wang X."/>
        </authorList>
    </citation>
    <scope>NUCLEOTIDE SEQUENCE [LARGE SCALE GENOMIC DNA]</scope>
    <source>
        <strain evidence="3 4">ATCC 23126</strain>
    </source>
</reference>
<dbReference type="GO" id="GO:0033745">
    <property type="term" value="F:L-methionine-(R)-S-oxide reductase activity"/>
    <property type="evidence" value="ECO:0007669"/>
    <property type="project" value="TreeGrafter"/>
</dbReference>
<dbReference type="EMBL" id="JABANE010000013">
    <property type="protein sequence ID" value="NME67693.1"/>
    <property type="molecule type" value="Genomic_DNA"/>
</dbReference>
<dbReference type="GO" id="GO:0005829">
    <property type="term" value="C:cytosol"/>
    <property type="evidence" value="ECO:0007669"/>
    <property type="project" value="TreeGrafter"/>
</dbReference>
<dbReference type="Gene3D" id="3.30.450.40">
    <property type="match status" value="1"/>
</dbReference>
<dbReference type="InterPro" id="IPR003018">
    <property type="entry name" value="GAF"/>
</dbReference>
<dbReference type="SUPFAM" id="SSF55781">
    <property type="entry name" value="GAF domain-like"/>
    <property type="match status" value="1"/>
</dbReference>
<dbReference type="Pfam" id="PF13185">
    <property type="entry name" value="GAF_2"/>
    <property type="match status" value="1"/>
</dbReference>
<dbReference type="AlphaFoldDB" id="A0A7X9P1X8"/>
<dbReference type="InterPro" id="IPR051330">
    <property type="entry name" value="Phosphatase_reg/MetRdx"/>
</dbReference>
<keyword evidence="4" id="KW-1185">Reference proteome</keyword>
<evidence type="ECO:0000256" key="1">
    <source>
        <dbReference type="ARBA" id="ARBA00038454"/>
    </source>
</evidence>
<dbReference type="FunFam" id="3.30.450.40:FF:000008">
    <property type="entry name" value="GAF domain-containing proteins"/>
    <property type="match status" value="1"/>
</dbReference>
<comment type="caution">
    <text evidence="3">The sequence shown here is derived from an EMBL/GenBank/DDBJ whole genome shotgun (WGS) entry which is preliminary data.</text>
</comment>
<dbReference type="Proteomes" id="UP000576082">
    <property type="component" value="Unassembled WGS sequence"/>
</dbReference>